<dbReference type="Pfam" id="PF05159">
    <property type="entry name" value="Capsule_synth"/>
    <property type="match status" value="1"/>
</dbReference>
<comment type="caution">
    <text evidence="1">The sequence shown here is derived from an EMBL/GenBank/DDBJ whole genome shotgun (WGS) entry which is preliminary data.</text>
</comment>
<evidence type="ECO:0000313" key="1">
    <source>
        <dbReference type="EMBL" id="EPG76122.1"/>
    </source>
</evidence>
<accession>S3W7Q5</accession>
<evidence type="ECO:0000313" key="2">
    <source>
        <dbReference type="Proteomes" id="UP000014540"/>
    </source>
</evidence>
<gene>
    <name evidence="1" type="ORF">LEP1GSC058_0792</name>
</gene>
<sequence>MIFETNRVALNVETQYYACAVLSHEYSYSTPEDELLPVGADLLRDLSDCEGVVLKMMERDEIRGEWSYNKRKSVYLKHLRYWNHVIETDDIGYFLSSNIPHVVYDYIIYSLCIRKGIPTIFFYQFQPGLSFFMRDWKDPTPGIVKLFERRSAEKNLNLSDRMEREWQTYAVSAENKKPFYMMNSIPDLLNEPSLNKISLLRRLVRVIFFKPWRLIGFLFTFRRKLHNYLSLFQRMLDQKRIMQIDNFYRSRCVDPVPNEKYIYLPLHLQPEMSTSPMAGVFVDQVLIAQMLNAYLPKNCYIYIKEHPNQDLKYRDESFYGTLASLKSVRLISRDYDTFELIQGCTAVATCTGTAGWEALLKGKIVLLFGYTFYQDAPGVFKIRSVEDCRDALHRIFDSSLSINVDRIRPFLKALEDYAFFGNIDPDYMLDGEIDWQSNIDRICKSIDRLLISNHS</sequence>
<dbReference type="GO" id="GO:0000271">
    <property type="term" value="P:polysaccharide biosynthetic process"/>
    <property type="evidence" value="ECO:0007669"/>
    <property type="project" value="InterPro"/>
</dbReference>
<dbReference type="AlphaFoldDB" id="S3W7Q5"/>
<keyword evidence="2" id="KW-1185">Reference proteome</keyword>
<name>S3W7Q5_9LEPT</name>
<reference evidence="1" key="1">
    <citation type="submission" date="2013-04" db="EMBL/GenBank/DDBJ databases">
        <authorList>
            <person name="Harkins D.M."/>
            <person name="Durkin A.S."/>
            <person name="Selengut J.D."/>
            <person name="Sanka R."/>
            <person name="DePew J."/>
            <person name="Purushe J."/>
            <person name="Ahmed A."/>
            <person name="van der Linden H."/>
            <person name="Goris M.G.A."/>
            <person name="Hartskeerl R.A."/>
            <person name="Vinetz J.M."/>
            <person name="Sutton G.G."/>
            <person name="Nelson W.C."/>
            <person name="Fouts D.E."/>
        </authorList>
    </citation>
    <scope>NUCLEOTIDE SEQUENCE [LARGE SCALE GENOMIC DNA]</scope>
    <source>
        <strain evidence="1">BUT 6</strain>
    </source>
</reference>
<dbReference type="GO" id="GO:0015774">
    <property type="term" value="P:polysaccharide transport"/>
    <property type="evidence" value="ECO:0007669"/>
    <property type="project" value="InterPro"/>
</dbReference>
<dbReference type="STRING" id="1193011.LEP1GSC058_0792"/>
<proteinExistence type="predicted"/>
<protein>
    <submittedName>
        <fullName evidence="1">Capsule polysaccharide biosynthesis domain protein</fullName>
    </submittedName>
</protein>
<organism evidence="1 2">
    <name type="scientific">Leptospira fainei serovar Hurstbridge str. BUT 6</name>
    <dbReference type="NCBI Taxonomy" id="1193011"/>
    <lineage>
        <taxon>Bacteria</taxon>
        <taxon>Pseudomonadati</taxon>
        <taxon>Spirochaetota</taxon>
        <taxon>Spirochaetia</taxon>
        <taxon>Leptospirales</taxon>
        <taxon>Leptospiraceae</taxon>
        <taxon>Leptospira</taxon>
    </lineage>
</organism>
<dbReference type="EMBL" id="AKWZ02000002">
    <property type="protein sequence ID" value="EPG76122.1"/>
    <property type="molecule type" value="Genomic_DNA"/>
</dbReference>
<dbReference type="Proteomes" id="UP000014540">
    <property type="component" value="Unassembled WGS sequence"/>
</dbReference>
<dbReference type="InterPro" id="IPR007833">
    <property type="entry name" value="Capsule_polysaccharide_synth"/>
</dbReference>